<evidence type="ECO:0000313" key="2">
    <source>
        <dbReference type="Proteomes" id="UP000651208"/>
    </source>
</evidence>
<accession>A0ABR7QW89</accession>
<evidence type="ECO:0000313" key="1">
    <source>
        <dbReference type="EMBL" id="MBC9130415.1"/>
    </source>
</evidence>
<keyword evidence="2" id="KW-1185">Reference proteome</keyword>
<reference evidence="1 2" key="1">
    <citation type="submission" date="2020-06" db="EMBL/GenBank/DDBJ databases">
        <title>Frischella cerana isolated from Apis cerana gut homogenate.</title>
        <authorList>
            <person name="Wolter L.A."/>
            <person name="Suenami S."/>
            <person name="Miyazaki R."/>
        </authorList>
    </citation>
    <scope>NUCLEOTIDE SEQUENCE [LARGE SCALE GENOMIC DNA]</scope>
    <source>
        <strain evidence="1 2">Ac13</strain>
    </source>
</reference>
<dbReference type="Proteomes" id="UP000651208">
    <property type="component" value="Unassembled WGS sequence"/>
</dbReference>
<sequence length="279" mass="32329">MSNKLFQLKKYLSIDDTAKLLSISLGESITNKDILDLILDNHISLKVKATHSKVKAIPLSVCEPLATMGNLIKIYKSATDDEMIDDVKCGENFTRNIKLKGDKHFIVDLRLNDYWLFPMIGGNRLAIENYKRKLNGQSSIDSFDGYIYLKGDNDYCKLYTLKKEKNLMELVSEHLDYDINNYIPATEINNDIELFIEAEEIKKFELSLLDHPQEKKQDTEPTNLQIEFIRNLLLLKYGDKAIDNPRNFIENKRSELVKEFQLNALKYPSGKILESWLKK</sequence>
<name>A0ABR7QW89_9GAMM</name>
<dbReference type="EMBL" id="JABURY010000008">
    <property type="protein sequence ID" value="MBC9130415.1"/>
    <property type="molecule type" value="Genomic_DNA"/>
</dbReference>
<dbReference type="RefSeq" id="WP_187754870.1">
    <property type="nucleotide sequence ID" value="NZ_JABURY010000008.1"/>
</dbReference>
<protein>
    <submittedName>
        <fullName evidence="1">Uncharacterized protein</fullName>
    </submittedName>
</protein>
<comment type="caution">
    <text evidence="1">The sequence shown here is derived from an EMBL/GenBank/DDBJ whole genome shotgun (WGS) entry which is preliminary data.</text>
</comment>
<proteinExistence type="predicted"/>
<gene>
    <name evidence="1" type="ORF">FcAc13_03725</name>
</gene>
<organism evidence="1 2">
    <name type="scientific">Frischella japonica</name>
    <dbReference type="NCBI Taxonomy" id="2741544"/>
    <lineage>
        <taxon>Bacteria</taxon>
        <taxon>Pseudomonadati</taxon>
        <taxon>Pseudomonadota</taxon>
        <taxon>Gammaproteobacteria</taxon>
        <taxon>Orbales</taxon>
        <taxon>Orbaceae</taxon>
        <taxon>Frischella</taxon>
    </lineage>
</organism>